<organism evidence="2">
    <name type="scientific">marine metagenome</name>
    <dbReference type="NCBI Taxonomy" id="408172"/>
    <lineage>
        <taxon>unclassified sequences</taxon>
        <taxon>metagenomes</taxon>
        <taxon>ecological metagenomes</taxon>
    </lineage>
</organism>
<evidence type="ECO:0000313" key="2">
    <source>
        <dbReference type="EMBL" id="SVE50506.1"/>
    </source>
</evidence>
<name>A0A383E123_9ZZZZ</name>
<reference evidence="2" key="1">
    <citation type="submission" date="2018-05" db="EMBL/GenBank/DDBJ databases">
        <authorList>
            <person name="Lanie J.A."/>
            <person name="Ng W.-L."/>
            <person name="Kazmierczak K.M."/>
            <person name="Andrzejewski T.M."/>
            <person name="Davidsen T.M."/>
            <person name="Wayne K.J."/>
            <person name="Tettelin H."/>
            <person name="Glass J.I."/>
            <person name="Rusch D."/>
            <person name="Podicherti R."/>
            <person name="Tsui H.-C.T."/>
            <person name="Winkler M.E."/>
        </authorList>
    </citation>
    <scope>NUCLEOTIDE SEQUENCE</scope>
</reference>
<feature type="transmembrane region" description="Helical" evidence="1">
    <location>
        <begin position="14"/>
        <end position="32"/>
    </location>
</feature>
<protein>
    <submittedName>
        <fullName evidence="2">Uncharacterized protein</fullName>
    </submittedName>
</protein>
<keyword evidence="1" id="KW-0472">Membrane</keyword>
<proteinExistence type="predicted"/>
<sequence length="76" mass="8556">MLDWVSLSKSLPNLIYPFNLALCLLVTAWVLLLFRFTRIATISLLLCSLVLVICSSPLSTRLYSEHENTYQAVPVA</sequence>
<keyword evidence="1" id="KW-1133">Transmembrane helix</keyword>
<dbReference type="AlphaFoldDB" id="A0A383E123"/>
<feature type="non-terminal residue" evidence="2">
    <location>
        <position position="76"/>
    </location>
</feature>
<gene>
    <name evidence="2" type="ORF">METZ01_LOCUS503360</name>
</gene>
<feature type="transmembrane region" description="Helical" evidence="1">
    <location>
        <begin position="39"/>
        <end position="58"/>
    </location>
</feature>
<evidence type="ECO:0000256" key="1">
    <source>
        <dbReference type="SAM" id="Phobius"/>
    </source>
</evidence>
<keyword evidence="1" id="KW-0812">Transmembrane</keyword>
<accession>A0A383E123</accession>
<dbReference type="EMBL" id="UINC01221951">
    <property type="protein sequence ID" value="SVE50506.1"/>
    <property type="molecule type" value="Genomic_DNA"/>
</dbReference>